<evidence type="ECO:0000256" key="3">
    <source>
        <dbReference type="ARBA" id="ARBA00022692"/>
    </source>
</evidence>
<evidence type="ECO:0000256" key="2">
    <source>
        <dbReference type="ARBA" id="ARBA00022475"/>
    </source>
</evidence>
<gene>
    <name evidence="7" type="ORF">IC006_2216</name>
    <name evidence="8" type="ORF">IC007_2221</name>
</gene>
<name>A0A510DXD0_9CREN</name>
<feature type="transmembrane region" description="Helical" evidence="6">
    <location>
        <begin position="188"/>
        <end position="210"/>
    </location>
</feature>
<dbReference type="EMBL" id="AP018929">
    <property type="protein sequence ID" value="BBG24882.1"/>
    <property type="molecule type" value="Genomic_DNA"/>
</dbReference>
<keyword evidence="4 6" id="KW-1133">Transmembrane helix</keyword>
<feature type="transmembrane region" description="Helical" evidence="6">
    <location>
        <begin position="25"/>
        <end position="43"/>
    </location>
</feature>
<accession>A0A510E5F5</accession>
<dbReference type="InterPro" id="IPR050833">
    <property type="entry name" value="Poly_Biosynth_Transport"/>
</dbReference>
<dbReference type="Proteomes" id="UP000325030">
    <property type="component" value="Chromosome"/>
</dbReference>
<evidence type="ECO:0000313" key="10">
    <source>
        <dbReference type="Proteomes" id="UP000325030"/>
    </source>
</evidence>
<evidence type="ECO:0000313" key="7">
    <source>
        <dbReference type="EMBL" id="BBG24882.1"/>
    </source>
</evidence>
<evidence type="ECO:0000256" key="4">
    <source>
        <dbReference type="ARBA" id="ARBA00022989"/>
    </source>
</evidence>
<feature type="transmembrane region" description="Helical" evidence="6">
    <location>
        <begin position="377"/>
        <end position="396"/>
    </location>
</feature>
<keyword evidence="5 6" id="KW-0472">Membrane</keyword>
<protein>
    <recommendedName>
        <fullName evidence="11">Polysaccharide biosynthesis protein C-terminal domain-containing protein</fullName>
    </recommendedName>
</protein>
<feature type="transmembrane region" description="Helical" evidence="6">
    <location>
        <begin position="222"/>
        <end position="242"/>
    </location>
</feature>
<evidence type="ECO:0000313" key="9">
    <source>
        <dbReference type="Proteomes" id="UP000322983"/>
    </source>
</evidence>
<reference evidence="10" key="1">
    <citation type="submission" date="2018-09" db="EMBL/GenBank/DDBJ databases">
        <title>Complete Genome Sequencing of Sulfolobus sp. JCM 16834.</title>
        <authorList>
            <person name="Kato S."/>
            <person name="Itoh T."/>
            <person name="Ohkuma M."/>
        </authorList>
    </citation>
    <scope>NUCLEOTIDE SEQUENCE [LARGE SCALE GENOMIC DNA]</scope>
    <source>
        <strain evidence="10">IC-007</strain>
    </source>
</reference>
<proteinExistence type="predicted"/>
<dbReference type="InterPro" id="IPR002797">
    <property type="entry name" value="Polysacc_synth"/>
</dbReference>
<comment type="subcellular location">
    <subcellularLocation>
        <location evidence="1">Cell membrane</location>
        <topology evidence="1">Multi-pass membrane protein</topology>
    </subcellularLocation>
</comment>
<dbReference type="RefSeq" id="WP_054846359.1">
    <property type="nucleotide sequence ID" value="NZ_AP018929.1"/>
</dbReference>
<feature type="transmembrane region" description="Helical" evidence="6">
    <location>
        <begin position="445"/>
        <end position="467"/>
    </location>
</feature>
<keyword evidence="2" id="KW-1003">Cell membrane</keyword>
<evidence type="ECO:0008006" key="11">
    <source>
        <dbReference type="Google" id="ProtNLM"/>
    </source>
</evidence>
<evidence type="ECO:0000256" key="6">
    <source>
        <dbReference type="SAM" id="Phobius"/>
    </source>
</evidence>
<feature type="transmembrane region" description="Helical" evidence="6">
    <location>
        <begin position="89"/>
        <end position="111"/>
    </location>
</feature>
<dbReference type="Pfam" id="PF01943">
    <property type="entry name" value="Polysacc_synt"/>
    <property type="match status" value="1"/>
</dbReference>
<evidence type="ECO:0000256" key="5">
    <source>
        <dbReference type="ARBA" id="ARBA00023136"/>
    </source>
</evidence>
<dbReference type="GO" id="GO:0005886">
    <property type="term" value="C:plasma membrane"/>
    <property type="evidence" value="ECO:0007669"/>
    <property type="project" value="UniProtKB-SubCell"/>
</dbReference>
<accession>A0A510DXD0</accession>
<evidence type="ECO:0000256" key="1">
    <source>
        <dbReference type="ARBA" id="ARBA00004651"/>
    </source>
</evidence>
<sequence length="503" mass="55790">MSDNDPSKVGKRLASNYISLFKGRLLSHMIGFIGSIMVIRILMPQDYGILSLAMSLPYLLGSLGNGGVNIAVTRLVAKYSDDEFRVKKYISSGIAFDLLFGTALAIIGYFLTPFIFTTIYDKPSVIPYAQFASLFSIPYWGSSSIFQGILGLEMTEENSKMWIAHYTVQTVLGIGLALSFLRVYGVEIAYMLAYLAMIIYGMSLLIRKSLLTVPSLSFMKELITFGLPLTMTSISSVFGGIYSVSIVNRFFSIFEVSNFTASNKTGVVIDTLVNPLGYSIQPTLSKLDYSDKATVSTIINKIYKLNLIINLPVLIVLGYMSYPIIFILAGQSYTLAPLMLKLTVIRMIESNLLGYPVFNSVLTYAGKVRTVSKVNTLTQIIFSGLITVLVPLYGYWGYFVASWVDFIPSFIISFLALRDLIPSYKPPVKETAKAFLITSVVLSPLLYPSIIVVPFSFLFLIILFKLYSVTKVISKEEINVIMKAVDSSSLKVMSPLLKRVFSV</sequence>
<feature type="transmembrane region" description="Helical" evidence="6">
    <location>
        <begin position="307"/>
        <end position="329"/>
    </location>
</feature>
<evidence type="ECO:0000313" key="8">
    <source>
        <dbReference type="EMBL" id="BBG27667.1"/>
    </source>
</evidence>
<dbReference type="PANTHER" id="PTHR30250">
    <property type="entry name" value="PST FAMILY PREDICTED COLANIC ACID TRANSPORTER"/>
    <property type="match status" value="1"/>
</dbReference>
<organism evidence="7 9">
    <name type="scientific">Sulfuracidifex tepidarius</name>
    <dbReference type="NCBI Taxonomy" id="1294262"/>
    <lineage>
        <taxon>Archaea</taxon>
        <taxon>Thermoproteota</taxon>
        <taxon>Thermoprotei</taxon>
        <taxon>Sulfolobales</taxon>
        <taxon>Sulfolobaceae</taxon>
        <taxon>Sulfuracidifex</taxon>
    </lineage>
</organism>
<keyword evidence="9" id="KW-1185">Reference proteome</keyword>
<dbReference type="EMBL" id="AP018930">
    <property type="protein sequence ID" value="BBG27667.1"/>
    <property type="molecule type" value="Genomic_DNA"/>
</dbReference>
<feature type="transmembrane region" description="Helical" evidence="6">
    <location>
        <begin position="55"/>
        <end position="77"/>
    </location>
</feature>
<keyword evidence="3 6" id="KW-0812">Transmembrane</keyword>
<dbReference type="AlphaFoldDB" id="A0A510DXD0"/>
<dbReference type="GeneID" id="41718535"/>
<dbReference type="KEGG" id="step:IC006_2216"/>
<reference evidence="7 9" key="2">
    <citation type="journal article" date="2020" name="Int. J. Syst. Evol. Microbiol.">
        <title>Sulfuracidifex tepidarius gen. nov., sp. nov. and transfer of Sulfolobus metallicus Huber and Stetter 1992 to the genus Sulfuracidifex as Sulfuracidifex metallicus comb. nov.</title>
        <authorList>
            <person name="Itoh T."/>
            <person name="Miura T."/>
            <person name="Sakai H.D."/>
            <person name="Kato S."/>
            <person name="Ohkuma M."/>
            <person name="Takashina T."/>
        </authorList>
    </citation>
    <scope>NUCLEOTIDE SEQUENCE [LARGE SCALE GENOMIC DNA]</scope>
    <source>
        <strain evidence="7 9">IC-006</strain>
        <strain evidence="8">IC-007</strain>
    </source>
</reference>
<dbReference type="PANTHER" id="PTHR30250:SF11">
    <property type="entry name" value="O-ANTIGEN TRANSPORTER-RELATED"/>
    <property type="match status" value="1"/>
</dbReference>
<feature type="transmembrane region" description="Helical" evidence="6">
    <location>
        <begin position="162"/>
        <end position="182"/>
    </location>
</feature>
<dbReference type="OrthoDB" id="43415at2157"/>
<dbReference type="STRING" id="1294262.GCA_001316085_02321"/>
<dbReference type="Proteomes" id="UP000322983">
    <property type="component" value="Chromosome"/>
</dbReference>